<reference evidence="1 2" key="1">
    <citation type="submission" date="2023-02" db="EMBL/GenBank/DDBJ databases">
        <title>Devosia chondri sp. nov., isolated from the phycosphere of marine algae.</title>
        <authorList>
            <person name="Kim J.M."/>
            <person name="Lee J.K."/>
            <person name="Choi B.J."/>
            <person name="Bayburt H."/>
            <person name="Jeon C.O."/>
        </authorList>
    </citation>
    <scope>NUCLEOTIDE SEQUENCE [LARGE SCALE GENOMIC DNA]</scope>
    <source>
        <strain evidence="1 2">G2-5</strain>
    </source>
</reference>
<dbReference type="RefSeq" id="WP_282210632.1">
    <property type="nucleotide sequence ID" value="NZ_CP118247.1"/>
</dbReference>
<protein>
    <submittedName>
        <fullName evidence="1">Uncharacterized protein</fullName>
    </submittedName>
</protein>
<accession>A0ABY7YVI0</accession>
<gene>
    <name evidence="1" type="ORF">PSQ90_12535</name>
</gene>
<keyword evidence="2" id="KW-1185">Reference proteome</keyword>
<evidence type="ECO:0000313" key="1">
    <source>
        <dbReference type="EMBL" id="WDR05113.1"/>
    </source>
</evidence>
<name>A0ABY7YVI0_9HYPH</name>
<evidence type="ECO:0000313" key="2">
    <source>
        <dbReference type="Proteomes" id="UP001222118"/>
    </source>
</evidence>
<dbReference type="Proteomes" id="UP001222118">
    <property type="component" value="Chromosome"/>
</dbReference>
<dbReference type="EMBL" id="CP118247">
    <property type="protein sequence ID" value="WDR05113.1"/>
    <property type="molecule type" value="Genomic_DNA"/>
</dbReference>
<sequence>MDAPKPKLIVVLAFDPGEDGTLGPAMEPMQFETEDRAKRFARDLSEKHAGVIAWARTADPDLGDFGEPVELVRYGDVPDME</sequence>
<proteinExistence type="predicted"/>
<organism evidence="1 2">
    <name type="scientific">Devosia rhodophyticola</name>
    <dbReference type="NCBI Taxonomy" id="3026423"/>
    <lineage>
        <taxon>Bacteria</taxon>
        <taxon>Pseudomonadati</taxon>
        <taxon>Pseudomonadota</taxon>
        <taxon>Alphaproteobacteria</taxon>
        <taxon>Hyphomicrobiales</taxon>
        <taxon>Devosiaceae</taxon>
        <taxon>Devosia</taxon>
    </lineage>
</organism>